<keyword evidence="2" id="KW-1185">Reference proteome</keyword>
<gene>
    <name evidence="1" type="ORF">HHU12_03365</name>
</gene>
<evidence type="ECO:0000313" key="2">
    <source>
        <dbReference type="Proteomes" id="UP000576082"/>
    </source>
</evidence>
<reference evidence="1 2" key="1">
    <citation type="submission" date="2020-04" db="EMBL/GenBank/DDBJ databases">
        <title>Flammeovirga sp. SR4, a novel species isolated from seawater.</title>
        <authorList>
            <person name="Wang X."/>
        </authorList>
    </citation>
    <scope>NUCLEOTIDE SEQUENCE [LARGE SCALE GENOMIC DNA]</scope>
    <source>
        <strain evidence="1 2">ATCC 23126</strain>
    </source>
</reference>
<dbReference type="EMBL" id="JABANE010000006">
    <property type="protein sequence ID" value="NME66996.1"/>
    <property type="molecule type" value="Genomic_DNA"/>
</dbReference>
<organism evidence="1 2">
    <name type="scientific">Flammeovirga aprica JL-4</name>
    <dbReference type="NCBI Taxonomy" id="694437"/>
    <lineage>
        <taxon>Bacteria</taxon>
        <taxon>Pseudomonadati</taxon>
        <taxon>Bacteroidota</taxon>
        <taxon>Cytophagia</taxon>
        <taxon>Cytophagales</taxon>
        <taxon>Flammeovirgaceae</taxon>
        <taxon>Flammeovirga</taxon>
    </lineage>
</organism>
<dbReference type="PROSITE" id="PS51257">
    <property type="entry name" value="PROKAR_LIPOPROTEIN"/>
    <property type="match status" value="1"/>
</dbReference>
<dbReference type="AlphaFoldDB" id="A0A7X9NZW8"/>
<name>A0A7X9NZW8_9BACT</name>
<dbReference type="Pfam" id="PF14054">
    <property type="entry name" value="DUF4249"/>
    <property type="match status" value="1"/>
</dbReference>
<comment type="caution">
    <text evidence="1">The sequence shown here is derived from an EMBL/GenBank/DDBJ whole genome shotgun (WGS) entry which is preliminary data.</text>
</comment>
<evidence type="ECO:0000313" key="1">
    <source>
        <dbReference type="EMBL" id="NME66996.1"/>
    </source>
</evidence>
<dbReference type="RefSeq" id="WP_169655001.1">
    <property type="nucleotide sequence ID" value="NZ_JABANE010000006.1"/>
</dbReference>
<dbReference type="InterPro" id="IPR025345">
    <property type="entry name" value="DUF4249"/>
</dbReference>
<sequence>MKSIQLIVSVIVIAFLVTACEKVIDVDLKDAAPRIVIEAVLMEGENDFEVKISKTAPYFDNSPSEKIDNASITLKYNDQTIDVPSKGNGSYSVPVNAVINTEYHLEVNVDNEVYNASTTMLDKVAIDTIYSEYEEGFGPRESGYYVYIKYTDPGDVENFYRLTHDLNGEYQNTENDLRVFNDLRNNGNQPKTSLGFKVFEIGDVVDVKLIHFDEPSYDYFNSLNDIIGGGGGPSGGSAAPGNPLSNWSNNALGYFSAYNYDSASITVGVE</sequence>
<proteinExistence type="predicted"/>
<accession>A0A7X9NZW8</accession>
<dbReference type="Proteomes" id="UP000576082">
    <property type="component" value="Unassembled WGS sequence"/>
</dbReference>
<protein>
    <submittedName>
        <fullName evidence="1">DUF4249 domain-containing protein</fullName>
    </submittedName>
</protein>